<evidence type="ECO:0000313" key="4">
    <source>
        <dbReference type="EMBL" id="MCF6138807.1"/>
    </source>
</evidence>
<dbReference type="InterPro" id="IPR016747">
    <property type="entry name" value="Phosphotransbutyrylase"/>
</dbReference>
<comment type="caution">
    <text evidence="4">The sequence shown here is derived from an EMBL/GenBank/DDBJ whole genome shotgun (WGS) entry which is preliminary data.</text>
</comment>
<keyword evidence="1" id="KW-0472">Membrane</keyword>
<keyword evidence="1" id="KW-1133">Transmembrane helix</keyword>
<evidence type="ECO:0000256" key="1">
    <source>
        <dbReference type="SAM" id="Phobius"/>
    </source>
</evidence>
<evidence type="ECO:0000313" key="5">
    <source>
        <dbReference type="Proteomes" id="UP001649381"/>
    </source>
</evidence>
<organism evidence="4 5">
    <name type="scientific">Pseudalkalibacillus berkeleyi</name>
    <dbReference type="NCBI Taxonomy" id="1069813"/>
    <lineage>
        <taxon>Bacteria</taxon>
        <taxon>Bacillati</taxon>
        <taxon>Bacillota</taxon>
        <taxon>Bacilli</taxon>
        <taxon>Bacillales</taxon>
        <taxon>Fictibacillaceae</taxon>
        <taxon>Pseudalkalibacillus</taxon>
    </lineage>
</organism>
<proteinExistence type="predicted"/>
<keyword evidence="5" id="KW-1185">Reference proteome</keyword>
<feature type="transmembrane region" description="Helical" evidence="1">
    <location>
        <begin position="64"/>
        <end position="81"/>
    </location>
</feature>
<name>A0ABS9H1E6_9BACL</name>
<dbReference type="InterPro" id="IPR006976">
    <property type="entry name" value="VanZ-like"/>
</dbReference>
<dbReference type="Proteomes" id="UP001649381">
    <property type="component" value="Unassembled WGS sequence"/>
</dbReference>
<protein>
    <submittedName>
        <fullName evidence="4">VanZ family protein</fullName>
    </submittedName>
</protein>
<dbReference type="RefSeq" id="WP_236336901.1">
    <property type="nucleotide sequence ID" value="NZ_JAKIJS010000001.1"/>
</dbReference>
<gene>
    <name evidence="4" type="ORF">L2716_13805</name>
</gene>
<feature type="signal peptide" evidence="2">
    <location>
        <begin position="1"/>
        <end position="27"/>
    </location>
</feature>
<keyword evidence="2" id="KW-0732">Signal</keyword>
<keyword evidence="1" id="KW-0812">Transmembrane</keyword>
<feature type="chain" id="PRO_5047528759" evidence="2">
    <location>
        <begin position="28"/>
        <end position="149"/>
    </location>
</feature>
<accession>A0ABS9H1E6</accession>
<dbReference type="Pfam" id="PF04892">
    <property type="entry name" value="VanZ"/>
    <property type="match status" value="1"/>
</dbReference>
<evidence type="ECO:0000259" key="3">
    <source>
        <dbReference type="Pfam" id="PF04892"/>
    </source>
</evidence>
<dbReference type="PANTHER" id="PTHR28008">
    <property type="entry name" value="DOMAIN PROTEIN, PUTATIVE (AFU_ORTHOLOGUE AFUA_3G10980)-RELATED"/>
    <property type="match status" value="1"/>
</dbReference>
<reference evidence="4 5" key="1">
    <citation type="submission" date="2022-01" db="EMBL/GenBank/DDBJ databases">
        <title>Alkalihalobacillus sp. EGI L200015, a novel bacterium isolated from a salt lake sediment.</title>
        <authorList>
            <person name="Gao L."/>
            <person name="Fang B.-Z."/>
            <person name="Li W.-J."/>
        </authorList>
    </citation>
    <scope>NUCLEOTIDE SEQUENCE [LARGE SCALE GENOMIC DNA]</scope>
    <source>
        <strain evidence="4 5">KCTC 12718</strain>
    </source>
</reference>
<evidence type="ECO:0000256" key="2">
    <source>
        <dbReference type="SAM" id="SignalP"/>
    </source>
</evidence>
<sequence>MNKILSWSFVFLWMSLIFYLSHQPATASNAMSTGLTEMIVQFIEGVTPVQDFDLEAFNHIVRKNAHFFAYFILGLLVLNALRKNRIRKKEIGFALLICVLYASSDEVHQLFVPGRGAQINDVLIDSSGAIVGVSLYTFVHKIRHPNTNI</sequence>
<dbReference type="EMBL" id="JAKIJS010000001">
    <property type="protein sequence ID" value="MCF6138807.1"/>
    <property type="molecule type" value="Genomic_DNA"/>
</dbReference>
<dbReference type="NCBIfam" id="NF037970">
    <property type="entry name" value="vanZ_1"/>
    <property type="match status" value="1"/>
</dbReference>
<dbReference type="PIRSF" id="PIRSF019083">
    <property type="entry name" value="UCP019083_VanZ"/>
    <property type="match status" value="1"/>
</dbReference>
<dbReference type="PANTHER" id="PTHR28008:SF1">
    <property type="entry name" value="DOMAIN PROTEIN, PUTATIVE (AFU_ORTHOLOGUE AFUA_3G10980)-RELATED"/>
    <property type="match status" value="1"/>
</dbReference>
<feature type="domain" description="VanZ-like" evidence="3">
    <location>
        <begin position="8"/>
        <end position="139"/>
    </location>
</feature>